<evidence type="ECO:0000313" key="3">
    <source>
        <dbReference type="Proteomes" id="UP000290932"/>
    </source>
</evidence>
<dbReference type="AlphaFoldDB" id="A0A498H341"/>
<keyword evidence="1" id="KW-0472">Membrane</keyword>
<dbReference type="Proteomes" id="UP000290932">
    <property type="component" value="Unassembled WGS sequence"/>
</dbReference>
<feature type="transmembrane region" description="Helical" evidence="1">
    <location>
        <begin position="472"/>
        <end position="492"/>
    </location>
</feature>
<protein>
    <submittedName>
        <fullName evidence="2">Uncharacterized protein</fullName>
    </submittedName>
</protein>
<proteinExistence type="predicted"/>
<evidence type="ECO:0000256" key="1">
    <source>
        <dbReference type="SAM" id="Phobius"/>
    </source>
</evidence>
<keyword evidence="1" id="KW-1133">Transmembrane helix</keyword>
<reference evidence="2 3" key="1">
    <citation type="journal article" date="2015" name="Int. J. Syst. Evol. Microbiol.">
        <title>Methanoculleus taiwanensis sp. nov., a methanogen isolated from deep marine sediment at the deformation front area near Taiwan.</title>
        <authorList>
            <person name="Weng C.Y."/>
            <person name="Chen S.C."/>
            <person name="Lai M.C."/>
            <person name="Wu S.Y."/>
            <person name="Lin S."/>
            <person name="Yang T.F."/>
            <person name="Chen P.C."/>
        </authorList>
    </citation>
    <scope>NUCLEOTIDE SEQUENCE [LARGE SCALE GENOMIC DNA]</scope>
    <source>
        <strain evidence="2 3">CYW4</strain>
    </source>
</reference>
<evidence type="ECO:0000313" key="2">
    <source>
        <dbReference type="EMBL" id="RXE56406.1"/>
    </source>
</evidence>
<sequence>MLPKVAPPVISIPKVALPTVKIPDIPKVTLPTLPKVVLPSLPAVKLPDLSGAVVGLPAAVMGAGAVTTAAVVSGKLPDLPKLPDIGGAVGAVGNTLGGAAGAIGGALPALPKLPDNPELKTVSGAADALIGARDKSYEDGLTRAFAGRNTAETALGVAQVGGTMAADAVLPMDLINVVNKTATGRGGDLTGEDYFWAAVDAGTLALGVATGGIGYGVARGLIKGGKLGSKGLKVGGDMLKLGNVRKVAGAIGGKFGSVKKPAWVQELRKAPAPKKAPAPAPRKNTVSWRETYTKKAPVPETPRYKTPAPESGMMKIADTEAPKMPDIPKAQSKVKTLGTAALVGVTGAGLGTMALNALGAFGAPPGEDGGGEYPYDPYAGYNPYGTAPGAADYPGEYEYPGGWWGADPTGGESPYDPYYPGEDGNGDGYYDPGYPGGEYFVPVENFAQDVGGFLEGLPVVGGLFAEAARRGLAFPLLLGCCIVIAGGGYYVATKTKAGRSAIRTVKGVVA</sequence>
<keyword evidence="1" id="KW-0812">Transmembrane</keyword>
<dbReference type="EMBL" id="LHQS01000002">
    <property type="protein sequence ID" value="RXE56406.1"/>
    <property type="molecule type" value="Genomic_DNA"/>
</dbReference>
<gene>
    <name evidence="2" type="ORF">ABH15_09995</name>
</gene>
<name>A0A498H341_9EURY</name>
<comment type="caution">
    <text evidence="2">The sequence shown here is derived from an EMBL/GenBank/DDBJ whole genome shotgun (WGS) entry which is preliminary data.</text>
</comment>
<organism evidence="2 3">
    <name type="scientific">Methanoculleus taiwanensis</name>
    <dbReference type="NCBI Taxonomy" id="1550565"/>
    <lineage>
        <taxon>Archaea</taxon>
        <taxon>Methanobacteriati</taxon>
        <taxon>Methanobacteriota</taxon>
        <taxon>Stenosarchaea group</taxon>
        <taxon>Methanomicrobia</taxon>
        <taxon>Methanomicrobiales</taxon>
        <taxon>Methanomicrobiaceae</taxon>
        <taxon>Methanoculleus</taxon>
    </lineage>
</organism>
<keyword evidence="3" id="KW-1185">Reference proteome</keyword>
<accession>A0A498H341</accession>